<feature type="compositionally biased region" description="Polar residues" evidence="5">
    <location>
        <begin position="804"/>
        <end position="815"/>
    </location>
</feature>
<dbReference type="EMBL" id="CAWUON010000146">
    <property type="protein sequence ID" value="CAK7274531.1"/>
    <property type="molecule type" value="Genomic_DNA"/>
</dbReference>
<feature type="compositionally biased region" description="Low complexity" evidence="5">
    <location>
        <begin position="877"/>
        <end position="892"/>
    </location>
</feature>
<feature type="domain" description="TOG" evidence="6">
    <location>
        <begin position="1"/>
        <end position="234"/>
    </location>
</feature>
<feature type="compositionally biased region" description="Low complexity" evidence="5">
    <location>
        <begin position="540"/>
        <end position="555"/>
    </location>
</feature>
<dbReference type="InterPro" id="IPR011989">
    <property type="entry name" value="ARM-like"/>
</dbReference>
<evidence type="ECO:0000256" key="2">
    <source>
        <dbReference type="ARBA" id="ARBA00022490"/>
    </source>
</evidence>
<dbReference type="InterPro" id="IPR045110">
    <property type="entry name" value="XMAP215"/>
</dbReference>
<dbReference type="Proteomes" id="UP001642502">
    <property type="component" value="Unassembled WGS sequence"/>
</dbReference>
<sequence length="922" mass="98771">MAEPEEDFSSLPMPDRFAHKNWKVRKQAYEDAAQQFARTPDEHDPAFRPFLNDTSLWKGAVCDSNVAAQQEGVAALVAFLQYGGRDNSVRTRGAAVPGLCEKGLSSTRAATKTSSLEALLLYIELDVAAPVVEDMLPTLGSKQPKVVAACLAALTSIYHSYGCKIVDPKPVLKILPKAFGHADKNVRAEATKLAVEFYRWLREAMKPMFWADLKPTQQGELETQFEAIKAANEVPKQERLLRTQQAAKERAVAAGADEYGDEGGDDGVAEEPAELDAFDLAEPQDVVKKIPADFQEKLASSKWKDRKEAVEAVYAVFNVPRIKDADFSEVNRGLAKCMKDANVVVVTQAAQCIEVLAKGLRRSYGKYRTIVMQPILERLKEKKQAVADALGAALDQVFLATDLAECLEDITTFLSHKNPQVKEGTMRFLIRSLRTTRTVPSKAEITSVVASAKKLLAESSEGLRSGGAEVLGVVMKIIGERAMNPHLEGLDEIRKTKIKEFYETAQVKAKDKPKPAAPPAAARAPGGGPPKKVAGGGLKKGPSPIKKPAPAAVAAPRDEPSTPQPAPRPAAGKLGMPKASGLGMKPPLGAKRTLAGPGSMSPRRPAAPPASPPLEVYEEPAPATPVPQARVGLGRGGLAARSLAKPSAMAAPPSAAPPSPTPQMSGLMAVERAELEELRLANDRLLRNADESRQERSRLMSEVQELKNQNAGLIEDHTRNMLSIKAKETQLVRARSDAEAAEQTNERLRRELDRLKRALSKAEAALANGGGAMAPPERISSPGFASPTHDDAGIYRDGVFPPSASRNRISYASTLSEEKENGEPTAAYPRSKLSPDLRYVGGGVGSNGRGSPARGFRRDLASGTEDIPSGMAGVGAGSISTTSGPTAGTATGQESWKRAAEVTNQLKARIEQMKAKQGIRRG</sequence>
<feature type="region of interest" description="Disordered" evidence="5">
    <location>
        <begin position="766"/>
        <end position="899"/>
    </location>
</feature>
<reference evidence="7 8" key="1">
    <citation type="submission" date="2024-01" db="EMBL/GenBank/DDBJ databases">
        <authorList>
            <person name="Allen C."/>
            <person name="Tagirdzhanova G."/>
        </authorList>
    </citation>
    <scope>NUCLEOTIDE SEQUENCE [LARGE SCALE GENOMIC DNA]</scope>
    <source>
        <strain evidence="7 8">CBS 119000</strain>
    </source>
</reference>
<dbReference type="Gene3D" id="1.25.10.10">
    <property type="entry name" value="Leucine-rich Repeat Variant"/>
    <property type="match status" value="2"/>
</dbReference>
<dbReference type="Pfam" id="PF21042">
    <property type="entry name" value="Stu2_CTS"/>
    <property type="match status" value="1"/>
</dbReference>
<dbReference type="InterPro" id="IPR034085">
    <property type="entry name" value="TOG"/>
</dbReference>
<keyword evidence="8" id="KW-1185">Reference proteome</keyword>
<keyword evidence="3" id="KW-0206">Cytoskeleton</keyword>
<accession>A0ABP0E596</accession>
<feature type="coiled-coil region" evidence="4">
    <location>
        <begin position="668"/>
        <end position="765"/>
    </location>
</feature>
<dbReference type="Pfam" id="PF21041">
    <property type="entry name" value="XMAP215_CLASP_TOG"/>
    <property type="match status" value="2"/>
</dbReference>
<organism evidence="7 8">
    <name type="scientific">Sporothrix epigloea</name>
    <dbReference type="NCBI Taxonomy" id="1892477"/>
    <lineage>
        <taxon>Eukaryota</taxon>
        <taxon>Fungi</taxon>
        <taxon>Dikarya</taxon>
        <taxon>Ascomycota</taxon>
        <taxon>Pezizomycotina</taxon>
        <taxon>Sordariomycetes</taxon>
        <taxon>Sordariomycetidae</taxon>
        <taxon>Ophiostomatales</taxon>
        <taxon>Ophiostomataceae</taxon>
        <taxon>Sporothrix</taxon>
    </lineage>
</organism>
<dbReference type="InterPro" id="IPR048492">
    <property type="entry name" value="Stu2_CTS"/>
</dbReference>
<dbReference type="SMART" id="SM01349">
    <property type="entry name" value="TOG"/>
    <property type="match status" value="2"/>
</dbReference>
<evidence type="ECO:0000256" key="5">
    <source>
        <dbReference type="SAM" id="MobiDB-lite"/>
    </source>
</evidence>
<dbReference type="InterPro" id="IPR048491">
    <property type="entry name" value="XMAP215_CLASP_TOG"/>
</dbReference>
<evidence type="ECO:0000256" key="4">
    <source>
        <dbReference type="SAM" id="Coils"/>
    </source>
</evidence>
<dbReference type="PANTHER" id="PTHR12609">
    <property type="entry name" value="MICROTUBULE ASSOCIATED PROTEIN XMAP215"/>
    <property type="match status" value="1"/>
</dbReference>
<keyword evidence="2" id="KW-0963">Cytoplasm</keyword>
<gene>
    <name evidence="7" type="ORF">SEPCBS119000_006220</name>
</gene>
<feature type="compositionally biased region" description="Low complexity" evidence="5">
    <location>
        <begin position="638"/>
        <end position="653"/>
    </location>
</feature>
<comment type="subcellular location">
    <subcellularLocation>
        <location evidence="1">Cytoplasm</location>
        <location evidence="1">Cytoskeleton</location>
    </subcellularLocation>
</comment>
<protein>
    <recommendedName>
        <fullName evidence="6">TOG domain-containing protein</fullName>
    </recommendedName>
</protein>
<dbReference type="InterPro" id="IPR016024">
    <property type="entry name" value="ARM-type_fold"/>
</dbReference>
<feature type="domain" description="TOG" evidence="6">
    <location>
        <begin position="279"/>
        <end position="511"/>
    </location>
</feature>
<evidence type="ECO:0000313" key="8">
    <source>
        <dbReference type="Proteomes" id="UP001642502"/>
    </source>
</evidence>
<proteinExistence type="predicted"/>
<feature type="compositionally biased region" description="Basic and acidic residues" evidence="5">
    <location>
        <begin position="505"/>
        <end position="514"/>
    </location>
</feature>
<feature type="region of interest" description="Disordered" evidence="5">
    <location>
        <begin position="505"/>
        <end position="664"/>
    </location>
</feature>
<name>A0ABP0E596_9PEZI</name>
<evidence type="ECO:0000256" key="1">
    <source>
        <dbReference type="ARBA" id="ARBA00004245"/>
    </source>
</evidence>
<evidence type="ECO:0000256" key="3">
    <source>
        <dbReference type="ARBA" id="ARBA00023212"/>
    </source>
</evidence>
<evidence type="ECO:0000313" key="7">
    <source>
        <dbReference type="EMBL" id="CAK7274531.1"/>
    </source>
</evidence>
<evidence type="ECO:0000259" key="6">
    <source>
        <dbReference type="SMART" id="SM01349"/>
    </source>
</evidence>
<dbReference type="SUPFAM" id="SSF48371">
    <property type="entry name" value="ARM repeat"/>
    <property type="match status" value="1"/>
</dbReference>
<keyword evidence="4" id="KW-0175">Coiled coil</keyword>
<comment type="caution">
    <text evidence="7">The sequence shown here is derived from an EMBL/GenBank/DDBJ whole genome shotgun (WGS) entry which is preliminary data.</text>
</comment>